<evidence type="ECO:0000313" key="10">
    <source>
        <dbReference type="EMBL" id="ETK02294.1"/>
    </source>
</evidence>
<dbReference type="InterPro" id="IPR012094">
    <property type="entry name" value="tRNA_Ile_lys_synt"/>
</dbReference>
<dbReference type="GO" id="GO:0005524">
    <property type="term" value="F:ATP binding"/>
    <property type="evidence" value="ECO:0007669"/>
    <property type="project" value="UniProtKB-UniRule"/>
</dbReference>
<dbReference type="CDD" id="cd01992">
    <property type="entry name" value="TilS_N"/>
    <property type="match status" value="1"/>
</dbReference>
<dbReference type="EC" id="6.3.4.19" evidence="8"/>
<name>W2C4Z6_9BACT</name>
<comment type="similarity">
    <text evidence="8">Belongs to the tRNA(Ile)-lysidine synthase family.</text>
</comment>
<feature type="domain" description="Lysidine-tRNA(Ile) synthetase C-terminal" evidence="9">
    <location>
        <begin position="363"/>
        <end position="436"/>
    </location>
</feature>
<keyword evidence="4 8" id="KW-0819">tRNA processing</keyword>
<evidence type="ECO:0000259" key="9">
    <source>
        <dbReference type="SMART" id="SM00977"/>
    </source>
</evidence>
<dbReference type="GO" id="GO:0032267">
    <property type="term" value="F:tRNA(Ile)-lysidine synthase activity"/>
    <property type="evidence" value="ECO:0007669"/>
    <property type="project" value="UniProtKB-EC"/>
</dbReference>
<evidence type="ECO:0000256" key="4">
    <source>
        <dbReference type="ARBA" id="ARBA00022694"/>
    </source>
</evidence>
<evidence type="ECO:0000256" key="5">
    <source>
        <dbReference type="ARBA" id="ARBA00022741"/>
    </source>
</evidence>
<feature type="binding site" evidence="8">
    <location>
        <begin position="26"/>
        <end position="31"/>
    </location>
    <ligand>
        <name>ATP</name>
        <dbReference type="ChEBI" id="CHEBI:30616"/>
    </ligand>
</feature>
<comment type="subcellular location">
    <subcellularLocation>
        <location evidence="1 8">Cytoplasm</location>
    </subcellularLocation>
</comment>
<evidence type="ECO:0000256" key="1">
    <source>
        <dbReference type="ARBA" id="ARBA00004496"/>
    </source>
</evidence>
<comment type="catalytic activity">
    <reaction evidence="7 8">
        <text>cytidine(34) in tRNA(Ile2) + L-lysine + ATP = lysidine(34) in tRNA(Ile2) + AMP + diphosphate + H(+)</text>
        <dbReference type="Rhea" id="RHEA:43744"/>
        <dbReference type="Rhea" id="RHEA-COMP:10625"/>
        <dbReference type="Rhea" id="RHEA-COMP:10670"/>
        <dbReference type="ChEBI" id="CHEBI:15378"/>
        <dbReference type="ChEBI" id="CHEBI:30616"/>
        <dbReference type="ChEBI" id="CHEBI:32551"/>
        <dbReference type="ChEBI" id="CHEBI:33019"/>
        <dbReference type="ChEBI" id="CHEBI:82748"/>
        <dbReference type="ChEBI" id="CHEBI:83665"/>
        <dbReference type="ChEBI" id="CHEBI:456215"/>
        <dbReference type="EC" id="6.3.4.19"/>
    </reaction>
</comment>
<evidence type="ECO:0000256" key="2">
    <source>
        <dbReference type="ARBA" id="ARBA00022490"/>
    </source>
</evidence>
<dbReference type="AlphaFoldDB" id="W2C4Z6"/>
<proteinExistence type="inferred from homology"/>
<keyword evidence="5 8" id="KW-0547">Nucleotide-binding</keyword>
<dbReference type="NCBIfam" id="TIGR02433">
    <property type="entry name" value="lysidine_TilS_C"/>
    <property type="match status" value="1"/>
</dbReference>
<dbReference type="InterPro" id="IPR012795">
    <property type="entry name" value="tRNA_Ile_lys_synt_N"/>
</dbReference>
<dbReference type="SUPFAM" id="SSF52402">
    <property type="entry name" value="Adenine nucleotide alpha hydrolases-like"/>
    <property type="match status" value="1"/>
</dbReference>
<reference evidence="10 11" key="1">
    <citation type="submission" date="2013-11" db="EMBL/GenBank/DDBJ databases">
        <title>Single cell genomics of uncultured Tannerella BU063 (oral taxon 286).</title>
        <authorList>
            <person name="Beall C.J."/>
            <person name="Campbell A.G."/>
            <person name="Griffen A.L."/>
            <person name="Podar M."/>
            <person name="Leys E.J."/>
        </authorList>
    </citation>
    <scope>NUCLEOTIDE SEQUENCE [LARGE SCALE GENOMIC DNA]</scope>
    <source>
        <strain evidence="10">Cell 2</strain>
    </source>
</reference>
<dbReference type="InterPro" id="IPR011063">
    <property type="entry name" value="TilS/TtcA_N"/>
</dbReference>
<dbReference type="PANTHER" id="PTHR43033">
    <property type="entry name" value="TRNA(ILE)-LYSIDINE SYNTHASE-RELATED"/>
    <property type="match status" value="1"/>
</dbReference>
<dbReference type="Pfam" id="PF11734">
    <property type="entry name" value="TilS_C"/>
    <property type="match status" value="1"/>
</dbReference>
<comment type="function">
    <text evidence="8">Ligates lysine onto the cytidine present at position 34 of the AUA codon-specific tRNA(Ile) that contains the anticodon CAU, in an ATP-dependent manner. Cytidine is converted to lysidine, thus changing the amino acid specificity of the tRNA from methionine to isoleucine.</text>
</comment>
<dbReference type="InterPro" id="IPR012796">
    <property type="entry name" value="Lysidine-tRNA-synth_C"/>
</dbReference>
<evidence type="ECO:0000256" key="3">
    <source>
        <dbReference type="ARBA" id="ARBA00022598"/>
    </source>
</evidence>
<comment type="caution">
    <text evidence="10">The sequence shown here is derived from an EMBL/GenBank/DDBJ whole genome shotgun (WGS) entry which is preliminary data.</text>
</comment>
<dbReference type="EMBL" id="AYUF01000369">
    <property type="protein sequence ID" value="ETK02294.1"/>
    <property type="molecule type" value="Genomic_DNA"/>
</dbReference>
<dbReference type="HAMAP" id="MF_01161">
    <property type="entry name" value="tRNA_Ile_lys_synt"/>
    <property type="match status" value="1"/>
</dbReference>
<dbReference type="Proteomes" id="UP000018837">
    <property type="component" value="Unassembled WGS sequence"/>
</dbReference>
<dbReference type="GO" id="GO:0006400">
    <property type="term" value="P:tRNA modification"/>
    <property type="evidence" value="ECO:0007669"/>
    <property type="project" value="UniProtKB-UniRule"/>
</dbReference>
<evidence type="ECO:0000256" key="6">
    <source>
        <dbReference type="ARBA" id="ARBA00022840"/>
    </source>
</evidence>
<organism evidence="10 11">
    <name type="scientific">Tannerella sp. oral taxon BU063 isolate Cell 2</name>
    <dbReference type="NCBI Taxonomy" id="1411148"/>
    <lineage>
        <taxon>Bacteria</taxon>
        <taxon>Pseudomonadati</taxon>
        <taxon>Bacteroidota</taxon>
        <taxon>Bacteroidia</taxon>
        <taxon>Bacteroidales</taxon>
        <taxon>Tannerellaceae</taxon>
        <taxon>Tannerella</taxon>
    </lineage>
</organism>
<keyword evidence="6 8" id="KW-0067">ATP-binding</keyword>
<dbReference type="PANTHER" id="PTHR43033:SF1">
    <property type="entry name" value="TRNA(ILE)-LYSIDINE SYNTHASE-RELATED"/>
    <property type="match status" value="1"/>
</dbReference>
<sequence length="439" mass="49045">MLSTVQAYIAQHQLLRPAAPVIVGLSGGADSVALLHILTRLGYPCVAAHCNFHLRNDESDADADFAQQTAEALGLPFRRIDFDTADYAHQNGVSTEMAARTLRYEWFETLRRELGAEAIAVAHHRDDNVETVLLNLIRGTGLSGLCGMRPRNGHIVRPLLSVDRHQIVRWLADRHIPFRTDSSNASDVYRRNFVRLRLLPLMEQLNPSVRDAILRMAGHLTDVEAIYRNAIDSHRAHLIDADGRISIDALLRTPAPHAVLFELLTPYGFTPAQCADIARALSGESGRSFVAPGGRWHLLKDRLHLILYPADEVSADAFTLTLGSELTAPIRLSLEERIVDEAFTISRSPHVATFDADRIALPLTLRRWRAGDSFVPFGMTGRKKLSDYFSDHKFSLLHKAAAWILCDASGRILWIVGHRTDNRFRITSKTRRALIVTEG</sequence>
<protein>
    <recommendedName>
        <fullName evidence="8">tRNA(Ile)-lysidine synthase</fullName>
        <ecNumber evidence="8">6.3.4.19</ecNumber>
    </recommendedName>
    <alternativeName>
        <fullName evidence="8">tRNA(Ile)-2-lysyl-cytidine synthase</fullName>
    </alternativeName>
    <alternativeName>
        <fullName evidence="8">tRNA(Ile)-lysidine synthetase</fullName>
    </alternativeName>
</protein>
<gene>
    <name evidence="8" type="primary">tilS</name>
    <name evidence="10" type="ORF">N425_05115</name>
</gene>
<dbReference type="GO" id="GO:0005737">
    <property type="term" value="C:cytoplasm"/>
    <property type="evidence" value="ECO:0007669"/>
    <property type="project" value="UniProtKB-SubCell"/>
</dbReference>
<dbReference type="NCBIfam" id="TIGR02432">
    <property type="entry name" value="lysidine_TilS_N"/>
    <property type="match status" value="1"/>
</dbReference>
<dbReference type="SMART" id="SM00977">
    <property type="entry name" value="TilS_C"/>
    <property type="match status" value="1"/>
</dbReference>
<dbReference type="InterPro" id="IPR014729">
    <property type="entry name" value="Rossmann-like_a/b/a_fold"/>
</dbReference>
<keyword evidence="2 8" id="KW-0963">Cytoplasm</keyword>
<keyword evidence="3 8" id="KW-0436">Ligase</keyword>
<evidence type="ECO:0000313" key="11">
    <source>
        <dbReference type="Proteomes" id="UP000018837"/>
    </source>
</evidence>
<evidence type="ECO:0000256" key="8">
    <source>
        <dbReference type="HAMAP-Rule" id="MF_01161"/>
    </source>
</evidence>
<evidence type="ECO:0000256" key="7">
    <source>
        <dbReference type="ARBA" id="ARBA00048539"/>
    </source>
</evidence>
<dbReference type="SUPFAM" id="SSF56037">
    <property type="entry name" value="PheT/TilS domain"/>
    <property type="match status" value="1"/>
</dbReference>
<dbReference type="Gene3D" id="3.40.50.620">
    <property type="entry name" value="HUPs"/>
    <property type="match status" value="1"/>
</dbReference>
<accession>W2C4Z6</accession>
<comment type="domain">
    <text evidence="8">The N-terminal region contains the highly conserved SGGXDS motif, predicted to be a P-loop motif involved in ATP binding.</text>
</comment>
<dbReference type="PATRIC" id="fig|1411148.3.peg.738"/>
<dbReference type="Pfam" id="PF01171">
    <property type="entry name" value="ATP_bind_3"/>
    <property type="match status" value="1"/>
</dbReference>